<dbReference type="VEuPathDB" id="FungiDB:CPUR_01176"/>
<reference evidence="1 2" key="1">
    <citation type="journal article" date="2013" name="PLoS Genet.">
        <title>Plant-symbiotic fungi as chemical engineers: Multi-genome analysis of the Clavicipitaceae reveals dynamics of alkaloid loci.</title>
        <authorList>
            <person name="Schardl C.L."/>
            <person name="Young C.A."/>
            <person name="Hesse U."/>
            <person name="Amyotte S.G."/>
            <person name="Andreeva K."/>
            <person name="Calie P.J."/>
            <person name="Fleetwood D.J."/>
            <person name="Haws D.C."/>
            <person name="Moore N."/>
            <person name="Oeser B."/>
            <person name="Panaccione D.G."/>
            <person name="Schweri K.K."/>
            <person name="Voisey C.R."/>
            <person name="Farman M.L."/>
            <person name="Jaromczyk J.W."/>
            <person name="Roe B.A."/>
            <person name="O'Sullivan D.M."/>
            <person name="Scott B."/>
            <person name="Tudzynski P."/>
            <person name="An Z."/>
            <person name="Arnaoudova E.G."/>
            <person name="Bullock C.T."/>
            <person name="Charlton N.D."/>
            <person name="Chen L."/>
            <person name="Cox M."/>
            <person name="Dinkins R.D."/>
            <person name="Florea S."/>
            <person name="Glenn A.E."/>
            <person name="Gordon A."/>
            <person name="Gueldener U."/>
            <person name="Harris D.R."/>
            <person name="Hollin W."/>
            <person name="Jaromczyk J."/>
            <person name="Johnson R.D."/>
            <person name="Khan A.K."/>
            <person name="Leistner E."/>
            <person name="Leuchtmann A."/>
            <person name="Li C."/>
            <person name="Liu J."/>
            <person name="Liu J."/>
            <person name="Liu M."/>
            <person name="Mace W."/>
            <person name="Machado C."/>
            <person name="Nagabhyru P."/>
            <person name="Pan J."/>
            <person name="Schmid J."/>
            <person name="Sugawara K."/>
            <person name="Steiner U."/>
            <person name="Takach J.E."/>
            <person name="Tanaka E."/>
            <person name="Webb J.S."/>
            <person name="Wilson E.V."/>
            <person name="Wiseman J.L."/>
            <person name="Yoshida R."/>
            <person name="Zeng Z."/>
        </authorList>
    </citation>
    <scope>NUCLEOTIDE SEQUENCE [LARGE SCALE GENOMIC DNA]</scope>
    <source>
        <strain evidence="1 2">20.1</strain>
    </source>
</reference>
<protein>
    <submittedName>
        <fullName evidence="1">Uncharacterized protein</fullName>
    </submittedName>
</protein>
<dbReference type="Proteomes" id="UP000016801">
    <property type="component" value="Unassembled WGS sequence"/>
</dbReference>
<evidence type="ECO:0000313" key="1">
    <source>
        <dbReference type="EMBL" id="CCE27702.1"/>
    </source>
</evidence>
<proteinExistence type="predicted"/>
<dbReference type="HOGENOM" id="CLU_3087066_0_0_1"/>
<organism evidence="1 2">
    <name type="scientific">Claviceps purpurea (strain 20.1)</name>
    <name type="common">Ergot fungus</name>
    <name type="synonym">Sphacelia segetum</name>
    <dbReference type="NCBI Taxonomy" id="1111077"/>
    <lineage>
        <taxon>Eukaryota</taxon>
        <taxon>Fungi</taxon>
        <taxon>Dikarya</taxon>
        <taxon>Ascomycota</taxon>
        <taxon>Pezizomycotina</taxon>
        <taxon>Sordariomycetes</taxon>
        <taxon>Hypocreomycetidae</taxon>
        <taxon>Hypocreales</taxon>
        <taxon>Clavicipitaceae</taxon>
        <taxon>Claviceps</taxon>
    </lineage>
</organism>
<keyword evidence="2" id="KW-1185">Reference proteome</keyword>
<evidence type="ECO:0000313" key="2">
    <source>
        <dbReference type="Proteomes" id="UP000016801"/>
    </source>
</evidence>
<comment type="caution">
    <text evidence="1">The sequence shown here is derived from an EMBL/GenBank/DDBJ whole genome shotgun (WGS) entry which is preliminary data.</text>
</comment>
<sequence length="52" mass="5931">MEIRLKDFGNCLNALPDLEVESLNEIDEWPNQHLMYTRRSLSPPEDGCVGSP</sequence>
<gene>
    <name evidence="1" type="ORF">CPUR_01176</name>
</gene>
<name>M1VUF9_CLAP2</name>
<dbReference type="AlphaFoldDB" id="M1VUF9"/>
<dbReference type="EMBL" id="CAGA01000005">
    <property type="protein sequence ID" value="CCE27702.1"/>
    <property type="molecule type" value="Genomic_DNA"/>
</dbReference>
<accession>M1VUF9</accession>